<dbReference type="Pfam" id="PF19364">
    <property type="entry name" value="DUF5940"/>
    <property type="match status" value="1"/>
</dbReference>
<dbReference type="OrthoDB" id="9762068at2"/>
<feature type="domain" description="DUF5940" evidence="2">
    <location>
        <begin position="346"/>
        <end position="511"/>
    </location>
</feature>
<keyword evidence="4" id="KW-1185">Reference proteome</keyword>
<dbReference type="GO" id="GO:0004315">
    <property type="term" value="F:3-oxoacyl-[acyl-carrier-protein] synthase activity"/>
    <property type="evidence" value="ECO:0007669"/>
    <property type="project" value="InterPro"/>
</dbReference>
<dbReference type="Pfam" id="PF08545">
    <property type="entry name" value="ACP_syn_III"/>
    <property type="match status" value="1"/>
</dbReference>
<dbReference type="InterPro" id="IPR016039">
    <property type="entry name" value="Thiolase-like"/>
</dbReference>
<dbReference type="SUPFAM" id="SSF53901">
    <property type="entry name" value="Thiolase-like"/>
    <property type="match status" value="1"/>
</dbReference>
<sequence>MTLPVVKGASYILVHTPTTLFHYGSTQTQTRLKDPDAEYLKKIPEFLRSFDDCVAYAPNQVFIGNILPDELNNIPQPWYENPVSNASRFGEMGEIMPEDEFFGLVKLYDSFDLVKLTKEFTAEVKSKLESHPIFSKKDLKGLGDGVELSEIEELVNKHVAEGLYLGEKLVGCIKQAHDTDPNLNAHVMLENLMTKASGILALLNLEKQGFDLSEIEYVIEASEEACGDINQRGGGNFAKAMAEMAGCVNATGSDTRSFCAAPAHALVNAAALVKAGVYKTVAVIAGGAVAKLGMNGKDHVAKNIPLLEDCLGGFAILVTANDGESPIIRTDLVGRHTVGTGSSPQAVITALVTNPLDKGGLKITDIDKYSVEMQNPEITKPAGAGNVPEANYKMIAALGVKRGDLERTEIPEFVKKHGMPGFAPTQGHIPSGVPFVGPAMKMMKAGQIEKVMIIGKGSLFLGRMTNLFDGVSFVMEKNTGVVEETVASEDDVKLKKMVADAMRELAQILLKEEK</sequence>
<name>A0A3Q9HQ45_9FIRM</name>
<reference evidence="3 4" key="1">
    <citation type="submission" date="2016-07" db="EMBL/GenBank/DDBJ databases">
        <title>Genome and transcriptome analysis of iron-reducing fermentative bacteria Anoxybacter fermentans.</title>
        <authorList>
            <person name="Zeng X."/>
            <person name="Shao Z."/>
        </authorList>
    </citation>
    <scope>NUCLEOTIDE SEQUENCE [LARGE SCALE GENOMIC DNA]</scope>
    <source>
        <strain evidence="3 4">DY22613</strain>
    </source>
</reference>
<evidence type="ECO:0000259" key="2">
    <source>
        <dbReference type="Pfam" id="PF19364"/>
    </source>
</evidence>
<gene>
    <name evidence="3" type="ORF">BBF96_05410</name>
</gene>
<dbReference type="GO" id="GO:0006633">
    <property type="term" value="P:fatty acid biosynthetic process"/>
    <property type="evidence" value="ECO:0007669"/>
    <property type="project" value="InterPro"/>
</dbReference>
<dbReference type="KEGG" id="aft:BBF96_05410"/>
<dbReference type="InterPro" id="IPR017236">
    <property type="entry name" value="Gly/sarc/bet/_Rdtase_C_bsu"/>
</dbReference>
<evidence type="ECO:0000313" key="4">
    <source>
        <dbReference type="Proteomes" id="UP000267250"/>
    </source>
</evidence>
<evidence type="ECO:0000313" key="3">
    <source>
        <dbReference type="EMBL" id="AZR72874.1"/>
    </source>
</evidence>
<feature type="domain" description="Beta-ketoacyl-[acyl-carrier-protein] synthase III N-terminal" evidence="1">
    <location>
        <begin position="254"/>
        <end position="332"/>
    </location>
</feature>
<dbReference type="InterPro" id="IPR013751">
    <property type="entry name" value="ACP_syn_III_N"/>
</dbReference>
<dbReference type="Proteomes" id="UP000267250">
    <property type="component" value="Chromosome"/>
</dbReference>
<dbReference type="InterPro" id="IPR045984">
    <property type="entry name" value="DUF5940"/>
</dbReference>
<organism evidence="3 4">
    <name type="scientific">Anoxybacter fermentans</name>
    <dbReference type="NCBI Taxonomy" id="1323375"/>
    <lineage>
        <taxon>Bacteria</taxon>
        <taxon>Bacillati</taxon>
        <taxon>Bacillota</taxon>
        <taxon>Clostridia</taxon>
        <taxon>Halanaerobiales</taxon>
        <taxon>Anoxybacter</taxon>
    </lineage>
</organism>
<dbReference type="RefSeq" id="WP_127016213.1">
    <property type="nucleotide sequence ID" value="NZ_CP016379.1"/>
</dbReference>
<accession>A0A3Q9HQ45</accession>
<dbReference type="PIRSF" id="PIRSF037559">
    <property type="entry name" value="Gly_sarc_betain_red_a"/>
    <property type="match status" value="1"/>
</dbReference>
<dbReference type="AlphaFoldDB" id="A0A3Q9HQ45"/>
<evidence type="ECO:0000259" key="1">
    <source>
        <dbReference type="Pfam" id="PF08545"/>
    </source>
</evidence>
<dbReference type="NCBIfam" id="NF040746">
    <property type="entry name" value="reduct_C_beta"/>
    <property type="match status" value="1"/>
</dbReference>
<proteinExistence type="predicted"/>
<protein>
    <submittedName>
        <fullName evidence="3">Glycine reductase</fullName>
    </submittedName>
</protein>
<dbReference type="Gene3D" id="3.40.47.10">
    <property type="match status" value="1"/>
</dbReference>
<dbReference type="EMBL" id="CP016379">
    <property type="protein sequence ID" value="AZR72874.1"/>
    <property type="molecule type" value="Genomic_DNA"/>
</dbReference>